<feature type="compositionally biased region" description="Low complexity" evidence="1">
    <location>
        <begin position="72"/>
        <end position="93"/>
    </location>
</feature>
<feature type="transmembrane region" description="Helical" evidence="2">
    <location>
        <begin position="245"/>
        <end position="267"/>
    </location>
</feature>
<keyword evidence="2" id="KW-0812">Transmembrane</keyword>
<name>A0A6S6VXA9_9PLEO</name>
<protein>
    <submittedName>
        <fullName evidence="3">Uncharacterized protein</fullName>
    </submittedName>
</protein>
<evidence type="ECO:0000256" key="2">
    <source>
        <dbReference type="SAM" id="Phobius"/>
    </source>
</evidence>
<proteinExistence type="predicted"/>
<dbReference type="EMBL" id="HG992979">
    <property type="protein sequence ID" value="CAE7024438.1"/>
    <property type="molecule type" value="Genomic_DNA"/>
</dbReference>
<feature type="region of interest" description="Disordered" evidence="1">
    <location>
        <begin position="1"/>
        <end position="109"/>
    </location>
</feature>
<evidence type="ECO:0000256" key="1">
    <source>
        <dbReference type="SAM" id="MobiDB-lite"/>
    </source>
</evidence>
<feature type="transmembrane region" description="Helical" evidence="2">
    <location>
        <begin position="166"/>
        <end position="196"/>
    </location>
</feature>
<keyword evidence="2" id="KW-0472">Membrane</keyword>
<feature type="compositionally biased region" description="Low complexity" evidence="1">
    <location>
        <begin position="10"/>
        <end position="20"/>
    </location>
</feature>
<keyword evidence="2" id="KW-1133">Transmembrane helix</keyword>
<gene>
    <name evidence="3" type="ORF">PTTW11_03760</name>
</gene>
<accession>A0A6S6VXA9</accession>
<evidence type="ECO:0000313" key="3">
    <source>
        <dbReference type="EMBL" id="CAE7024438.1"/>
    </source>
</evidence>
<dbReference type="AlphaFoldDB" id="A0A6S6VXA9"/>
<dbReference type="Proteomes" id="UP000472372">
    <property type="component" value="Chromosome 3"/>
</dbReference>
<sequence length="307" mass="34150">MDSQRPPVPRSATSTSTQQSRSHHPTPPTAANDDYDYAYNEKDAYQRQQHTWTDRHSKSSYRAHDSVISSHPFSPKGSSLPSPSSSINSSKGPHGISNPDTSDIEQRQQQLQFPPRAYIDPEKQAHRYSHSHRSPNRASVGPEDDAIIYDKGAYHEKGPEEKALPLLFWLCGPCAFLSGAIALWTFFAILIALLLAPLRLCTTRQPLSEQIIKFLAPALNLQLHMVYSHDATTGYSAPMLVVINLFSPIVAFGVVMAAWTAAGFWFFSLILGDPGGNDGHNDGKESIVGVRNWWERWLSRGLRETNA</sequence>
<organism evidence="3 4">
    <name type="scientific">Pyrenophora teres f. teres</name>
    <dbReference type="NCBI Taxonomy" id="97479"/>
    <lineage>
        <taxon>Eukaryota</taxon>
        <taxon>Fungi</taxon>
        <taxon>Dikarya</taxon>
        <taxon>Ascomycota</taxon>
        <taxon>Pezizomycotina</taxon>
        <taxon>Dothideomycetes</taxon>
        <taxon>Pleosporomycetidae</taxon>
        <taxon>Pleosporales</taxon>
        <taxon>Pleosporineae</taxon>
        <taxon>Pleosporaceae</taxon>
        <taxon>Pyrenophora</taxon>
    </lineage>
</organism>
<reference evidence="3" key="1">
    <citation type="submission" date="2021-02" db="EMBL/GenBank/DDBJ databases">
        <authorList>
            <person name="Syme A R."/>
            <person name="Syme A R."/>
            <person name="Moolhuijzen P."/>
        </authorList>
    </citation>
    <scope>NUCLEOTIDE SEQUENCE</scope>
    <source>
        <strain evidence="3">W1-1</strain>
    </source>
</reference>
<evidence type="ECO:0000313" key="4">
    <source>
        <dbReference type="Proteomes" id="UP000472372"/>
    </source>
</evidence>
<feature type="compositionally biased region" description="Basic and acidic residues" evidence="1">
    <location>
        <begin position="52"/>
        <end position="65"/>
    </location>
</feature>